<dbReference type="Proteomes" id="UP000649573">
    <property type="component" value="Unassembled WGS sequence"/>
</dbReference>
<protein>
    <submittedName>
        <fullName evidence="1">Uncharacterized protein</fullName>
    </submittedName>
</protein>
<name>A0ABQ2VBJ1_9PSEU</name>
<organism evidence="1 2">
    <name type="scientific">Lentzea flava</name>
    <dbReference type="NCBI Taxonomy" id="103732"/>
    <lineage>
        <taxon>Bacteria</taxon>
        <taxon>Bacillati</taxon>
        <taxon>Actinomycetota</taxon>
        <taxon>Actinomycetes</taxon>
        <taxon>Pseudonocardiales</taxon>
        <taxon>Pseudonocardiaceae</taxon>
        <taxon>Lentzea</taxon>
    </lineage>
</organism>
<proteinExistence type="predicted"/>
<dbReference type="EMBL" id="BMRE01000058">
    <property type="protein sequence ID" value="GGU75537.1"/>
    <property type="molecule type" value="Genomic_DNA"/>
</dbReference>
<accession>A0ABQ2VBJ1</accession>
<dbReference type="RefSeq" id="WP_189258866.1">
    <property type="nucleotide sequence ID" value="NZ_BMRE01000058.1"/>
</dbReference>
<keyword evidence="2" id="KW-1185">Reference proteome</keyword>
<sequence length="97" mass="11095">MTLVATALSLYFRTKAQFHHLTKPTPPAADSYHPSRPIELAFPLHHPRTRTLRRRRRRRLLAAAVRYLLRSFPVAPPLPAPPLVEKPRCRLCAAVIT</sequence>
<reference evidence="2" key="1">
    <citation type="journal article" date="2019" name="Int. J. Syst. Evol. Microbiol.">
        <title>The Global Catalogue of Microorganisms (GCM) 10K type strain sequencing project: providing services to taxonomists for standard genome sequencing and annotation.</title>
        <authorList>
            <consortium name="The Broad Institute Genomics Platform"/>
            <consortium name="The Broad Institute Genome Sequencing Center for Infectious Disease"/>
            <person name="Wu L."/>
            <person name="Ma J."/>
        </authorList>
    </citation>
    <scope>NUCLEOTIDE SEQUENCE [LARGE SCALE GENOMIC DNA]</scope>
    <source>
        <strain evidence="2">JCM 3296</strain>
    </source>
</reference>
<gene>
    <name evidence="1" type="ORF">GCM10010178_78590</name>
</gene>
<evidence type="ECO:0000313" key="2">
    <source>
        <dbReference type="Proteomes" id="UP000649573"/>
    </source>
</evidence>
<evidence type="ECO:0000313" key="1">
    <source>
        <dbReference type="EMBL" id="GGU75537.1"/>
    </source>
</evidence>
<comment type="caution">
    <text evidence="1">The sequence shown here is derived from an EMBL/GenBank/DDBJ whole genome shotgun (WGS) entry which is preliminary data.</text>
</comment>